<dbReference type="HOGENOM" id="CLU_010060_3_0_1"/>
<dbReference type="SUPFAM" id="SSF51445">
    <property type="entry name" value="(Trans)glycosidases"/>
    <property type="match status" value="1"/>
</dbReference>
<name>D8RYZ7_SELML</name>
<dbReference type="GO" id="GO:0046373">
    <property type="term" value="P:L-arabinose metabolic process"/>
    <property type="evidence" value="ECO:0007669"/>
    <property type="project" value="InterPro"/>
</dbReference>
<dbReference type="InterPro" id="IPR055235">
    <property type="entry name" value="ASD1_cat"/>
</dbReference>
<protein>
    <recommendedName>
        <fullName evidence="3">non-reducing end alpha-L-arabinofuranosidase</fullName>
        <ecNumber evidence="3">3.2.1.55</ecNumber>
    </recommendedName>
</protein>
<keyword evidence="5" id="KW-0378">Hydrolase</keyword>
<dbReference type="EC" id="3.2.1.55" evidence="3"/>
<dbReference type="InterPro" id="IPR051563">
    <property type="entry name" value="Glycosyl_Hydrolase_51"/>
</dbReference>
<evidence type="ECO:0000256" key="2">
    <source>
        <dbReference type="ARBA" id="ARBA00007186"/>
    </source>
</evidence>
<comment type="similarity">
    <text evidence="2">Belongs to the glycosyl hydrolase 51 family.</text>
</comment>
<dbReference type="OMA" id="LVEYMEW"/>
<dbReference type="GO" id="GO:0046556">
    <property type="term" value="F:alpha-L-arabinofuranosidase activity"/>
    <property type="evidence" value="ECO:0007669"/>
    <property type="project" value="UniProtKB-EC"/>
</dbReference>
<dbReference type="GO" id="GO:0016787">
    <property type="term" value="F:hydrolase activity"/>
    <property type="evidence" value="ECO:0000318"/>
    <property type="project" value="GO_Central"/>
</dbReference>
<dbReference type="InterPro" id="IPR010720">
    <property type="entry name" value="Alpha-L-AF_C"/>
</dbReference>
<dbReference type="Gramene" id="EFJ22660">
    <property type="protein sequence ID" value="EFJ22660"/>
    <property type="gene ID" value="SELMODRAFT_267967"/>
</dbReference>
<dbReference type="Pfam" id="PF06964">
    <property type="entry name" value="Alpha-L-AF_C"/>
    <property type="match status" value="1"/>
</dbReference>
<dbReference type="PANTHER" id="PTHR31776">
    <property type="entry name" value="ALPHA-L-ARABINOFURANOSIDASE 1"/>
    <property type="match status" value="1"/>
</dbReference>
<dbReference type="STRING" id="88036.D8RYZ7"/>
<sequence length="648" mass="71334">MELLLLLPLVIFLSIYCAHGRSITMHVLSDEGDGTPIPSTLFGIFFEEINHAGNGGLWSELVSNRGFEAGGQNTPSNIAPWTPVGSSSDVLLATERASPFARNPIALRVEVLCDSCQAPVGVANPGYWGMDVRAGDEYKIIFWLKAATSSSVVVSFVSSDSSVTLAQSDTINVDGTKGWTKQEIVLKAQATDHYAQLTVTSKEKTVFWIDQVSAMPVETYKGHGFRKDLALMLEELKPRFIRFPGGCYVEGERLQNAWRWRASVGPWEERPGHLGDVWGYWSDDGIGYFEFLQLAEDLDALPIWVFNNGVSHTDEVATSLIGPFVQEALDGLEFALGSSSSKYGALRAQMGHPEPFNLKYVAIGNEDCGKQYYRDNYLQFYYAIKKYYPDISIVTNCDGSYRQLDHPADLYDFHIYTSASNLFNMNHQFDKISRNDGPKAFVSEYAVTGNDAGRGSLLAALAEAAFLIGIERNSDVVHMTSYAPLFVNNNDRRWNPDSIVYDSWQSYGTPSYWVQKFFKLSSGATLLPSNITGSTNVNSVVTSAIRSSDTNDPSIIVKAVNFGNKAVGLKLNIDGSFWNSANSTAVILTSNNVMDENSFSNPTKVVTKTVTMSGKNQMGITLPAYSFMAITVPSLGSNSRDSELHSDM</sequence>
<evidence type="ECO:0000313" key="9">
    <source>
        <dbReference type="EMBL" id="EFJ22660.1"/>
    </source>
</evidence>
<comment type="catalytic activity">
    <reaction evidence="1">
        <text>Hydrolysis of terminal non-reducing alpha-L-arabinofuranoside residues in alpha-L-arabinosides.</text>
        <dbReference type="EC" id="3.2.1.55"/>
    </reaction>
</comment>
<dbReference type="Gene3D" id="3.20.20.80">
    <property type="entry name" value="Glycosidases"/>
    <property type="match status" value="1"/>
</dbReference>
<feature type="chain" id="PRO_5003122247" description="non-reducing end alpha-L-arabinofuranosidase" evidence="7">
    <location>
        <begin position="21"/>
        <end position="648"/>
    </location>
</feature>
<dbReference type="KEGG" id="smo:SELMODRAFT_267967"/>
<dbReference type="SMART" id="SM00813">
    <property type="entry name" value="Alpha-L-AF_C"/>
    <property type="match status" value="1"/>
</dbReference>
<reference evidence="9 10" key="1">
    <citation type="journal article" date="2011" name="Science">
        <title>The Selaginella genome identifies genetic changes associated with the evolution of vascular plants.</title>
        <authorList>
            <person name="Banks J.A."/>
            <person name="Nishiyama T."/>
            <person name="Hasebe M."/>
            <person name="Bowman J.L."/>
            <person name="Gribskov M."/>
            <person name="dePamphilis C."/>
            <person name="Albert V.A."/>
            <person name="Aono N."/>
            <person name="Aoyama T."/>
            <person name="Ambrose B.A."/>
            <person name="Ashton N.W."/>
            <person name="Axtell M.J."/>
            <person name="Barker E."/>
            <person name="Barker M.S."/>
            <person name="Bennetzen J.L."/>
            <person name="Bonawitz N.D."/>
            <person name="Chapple C."/>
            <person name="Cheng C."/>
            <person name="Correa L.G."/>
            <person name="Dacre M."/>
            <person name="DeBarry J."/>
            <person name="Dreyer I."/>
            <person name="Elias M."/>
            <person name="Engstrom E.M."/>
            <person name="Estelle M."/>
            <person name="Feng L."/>
            <person name="Finet C."/>
            <person name="Floyd S.K."/>
            <person name="Frommer W.B."/>
            <person name="Fujita T."/>
            <person name="Gramzow L."/>
            <person name="Gutensohn M."/>
            <person name="Harholt J."/>
            <person name="Hattori M."/>
            <person name="Heyl A."/>
            <person name="Hirai T."/>
            <person name="Hiwatashi Y."/>
            <person name="Ishikawa M."/>
            <person name="Iwata M."/>
            <person name="Karol K.G."/>
            <person name="Koehler B."/>
            <person name="Kolukisaoglu U."/>
            <person name="Kubo M."/>
            <person name="Kurata T."/>
            <person name="Lalonde S."/>
            <person name="Li K."/>
            <person name="Li Y."/>
            <person name="Litt A."/>
            <person name="Lyons E."/>
            <person name="Manning G."/>
            <person name="Maruyama T."/>
            <person name="Michael T.P."/>
            <person name="Mikami K."/>
            <person name="Miyazaki S."/>
            <person name="Morinaga S."/>
            <person name="Murata T."/>
            <person name="Mueller-Roeber B."/>
            <person name="Nelson D.R."/>
            <person name="Obara M."/>
            <person name="Oguri Y."/>
            <person name="Olmstead R.G."/>
            <person name="Onodera N."/>
            <person name="Petersen B.L."/>
            <person name="Pils B."/>
            <person name="Prigge M."/>
            <person name="Rensing S.A."/>
            <person name="Riano-Pachon D.M."/>
            <person name="Roberts A.W."/>
            <person name="Sato Y."/>
            <person name="Scheller H.V."/>
            <person name="Schulz B."/>
            <person name="Schulz C."/>
            <person name="Shakirov E.V."/>
            <person name="Shibagaki N."/>
            <person name="Shinohara N."/>
            <person name="Shippen D.E."/>
            <person name="Soerensen I."/>
            <person name="Sotooka R."/>
            <person name="Sugimoto N."/>
            <person name="Sugita M."/>
            <person name="Sumikawa N."/>
            <person name="Tanurdzic M."/>
            <person name="Theissen G."/>
            <person name="Ulvskov P."/>
            <person name="Wakazuki S."/>
            <person name="Weng J.K."/>
            <person name="Willats W.W."/>
            <person name="Wipf D."/>
            <person name="Wolf P.G."/>
            <person name="Yang L."/>
            <person name="Zimmer A.D."/>
            <person name="Zhu Q."/>
            <person name="Mitros T."/>
            <person name="Hellsten U."/>
            <person name="Loque D."/>
            <person name="Otillar R."/>
            <person name="Salamov A."/>
            <person name="Schmutz J."/>
            <person name="Shapiro H."/>
            <person name="Lindquist E."/>
            <person name="Lucas S."/>
            <person name="Rokhsar D."/>
            <person name="Grigoriev I.V."/>
        </authorList>
    </citation>
    <scope>NUCLEOTIDE SEQUENCE [LARGE SCALE GENOMIC DNA]</scope>
</reference>
<evidence type="ECO:0000259" key="8">
    <source>
        <dbReference type="SMART" id="SM00813"/>
    </source>
</evidence>
<dbReference type="EMBL" id="GL377595">
    <property type="protein sequence ID" value="EFJ22660.1"/>
    <property type="molecule type" value="Genomic_DNA"/>
</dbReference>
<organism evidence="10">
    <name type="scientific">Selaginella moellendorffii</name>
    <name type="common">Spikemoss</name>
    <dbReference type="NCBI Taxonomy" id="88036"/>
    <lineage>
        <taxon>Eukaryota</taxon>
        <taxon>Viridiplantae</taxon>
        <taxon>Streptophyta</taxon>
        <taxon>Embryophyta</taxon>
        <taxon>Tracheophyta</taxon>
        <taxon>Lycopodiopsida</taxon>
        <taxon>Selaginellales</taxon>
        <taxon>Selaginellaceae</taxon>
        <taxon>Selaginella</taxon>
    </lineage>
</organism>
<evidence type="ECO:0000256" key="6">
    <source>
        <dbReference type="ARBA" id="ARBA00023180"/>
    </source>
</evidence>
<dbReference type="eggNOG" id="ENOG502QQEX">
    <property type="taxonomic scope" value="Eukaryota"/>
</dbReference>
<dbReference type="InParanoid" id="D8RYZ7"/>
<dbReference type="Gene3D" id="2.60.120.260">
    <property type="entry name" value="Galactose-binding domain-like"/>
    <property type="match status" value="1"/>
</dbReference>
<evidence type="ECO:0000256" key="7">
    <source>
        <dbReference type="SAM" id="SignalP"/>
    </source>
</evidence>
<dbReference type="Proteomes" id="UP000001514">
    <property type="component" value="Unassembled WGS sequence"/>
</dbReference>
<dbReference type="Gene3D" id="2.60.40.1180">
    <property type="entry name" value="Golgi alpha-mannosidase II"/>
    <property type="match status" value="1"/>
</dbReference>
<dbReference type="Pfam" id="PF22848">
    <property type="entry name" value="ASD1_dom"/>
    <property type="match status" value="1"/>
</dbReference>
<keyword evidence="10" id="KW-1185">Reference proteome</keyword>
<dbReference type="OrthoDB" id="406864at2759"/>
<feature type="domain" description="Alpha-L-arabinofuranosidase C-terminal" evidence="8">
    <location>
        <begin position="443"/>
        <end position="626"/>
    </location>
</feature>
<proteinExistence type="inferred from homology"/>
<dbReference type="PANTHER" id="PTHR31776:SF0">
    <property type="entry name" value="ALPHA-L-ARABINOFURANOSIDASE 1"/>
    <property type="match status" value="1"/>
</dbReference>
<evidence type="ECO:0000256" key="4">
    <source>
        <dbReference type="ARBA" id="ARBA00022729"/>
    </source>
</evidence>
<evidence type="ECO:0000256" key="1">
    <source>
        <dbReference type="ARBA" id="ARBA00001462"/>
    </source>
</evidence>
<evidence type="ECO:0000256" key="5">
    <source>
        <dbReference type="ARBA" id="ARBA00022801"/>
    </source>
</evidence>
<feature type="signal peptide" evidence="7">
    <location>
        <begin position="1"/>
        <end position="20"/>
    </location>
</feature>
<gene>
    <name evidence="9" type="ORF">SELMODRAFT_267967</name>
</gene>
<dbReference type="FunFam" id="3.20.20.80:FF:000025">
    <property type="entry name" value="Alpha-L-arabinofuranosidase 1"/>
    <property type="match status" value="1"/>
</dbReference>
<dbReference type="SUPFAM" id="SSF49785">
    <property type="entry name" value="Galactose-binding domain-like"/>
    <property type="match status" value="1"/>
</dbReference>
<accession>D8RYZ7</accession>
<keyword evidence="6" id="KW-0325">Glycoprotein</keyword>
<evidence type="ECO:0000256" key="3">
    <source>
        <dbReference type="ARBA" id="ARBA00012670"/>
    </source>
</evidence>
<dbReference type="AlphaFoldDB" id="D8RYZ7"/>
<dbReference type="InterPro" id="IPR008979">
    <property type="entry name" value="Galactose-bd-like_sf"/>
</dbReference>
<keyword evidence="4 7" id="KW-0732">Signal</keyword>
<dbReference type="FunCoup" id="D8RYZ7">
    <property type="interactions" value="406"/>
</dbReference>
<evidence type="ECO:0000313" key="10">
    <source>
        <dbReference type="Proteomes" id="UP000001514"/>
    </source>
</evidence>
<dbReference type="InterPro" id="IPR017853">
    <property type="entry name" value="GH"/>
</dbReference>
<dbReference type="InterPro" id="IPR013780">
    <property type="entry name" value="Glyco_hydro_b"/>
</dbReference>